<keyword evidence="2" id="KW-1185">Reference proteome</keyword>
<proteinExistence type="predicted"/>
<evidence type="ECO:0000313" key="1">
    <source>
        <dbReference type="EMBL" id="CAG7718864.1"/>
    </source>
</evidence>
<name>A0A8J2NZH5_9HEXA</name>
<dbReference type="EMBL" id="CAJVCH010056578">
    <property type="protein sequence ID" value="CAG7718864.1"/>
    <property type="molecule type" value="Genomic_DNA"/>
</dbReference>
<reference evidence="1" key="1">
    <citation type="submission" date="2021-06" db="EMBL/GenBank/DDBJ databases">
        <authorList>
            <person name="Hodson N. C."/>
            <person name="Mongue J. A."/>
            <person name="Jaron S. K."/>
        </authorList>
    </citation>
    <scope>NUCLEOTIDE SEQUENCE</scope>
</reference>
<sequence>KCRGGCVLNSSQAQVHEHWNTTWVRNGRGI</sequence>
<gene>
    <name evidence="1" type="ORF">AFUS01_LOCUS8227</name>
</gene>
<organism evidence="1 2">
    <name type="scientific">Allacma fusca</name>
    <dbReference type="NCBI Taxonomy" id="39272"/>
    <lineage>
        <taxon>Eukaryota</taxon>
        <taxon>Metazoa</taxon>
        <taxon>Ecdysozoa</taxon>
        <taxon>Arthropoda</taxon>
        <taxon>Hexapoda</taxon>
        <taxon>Collembola</taxon>
        <taxon>Symphypleona</taxon>
        <taxon>Sminthuridae</taxon>
        <taxon>Allacma</taxon>
    </lineage>
</organism>
<evidence type="ECO:0000313" key="2">
    <source>
        <dbReference type="Proteomes" id="UP000708208"/>
    </source>
</evidence>
<protein>
    <submittedName>
        <fullName evidence="1">Uncharacterized protein</fullName>
    </submittedName>
</protein>
<feature type="non-terminal residue" evidence="1">
    <location>
        <position position="1"/>
    </location>
</feature>
<dbReference type="AlphaFoldDB" id="A0A8J2NZH5"/>
<accession>A0A8J2NZH5</accession>
<comment type="caution">
    <text evidence="1">The sequence shown here is derived from an EMBL/GenBank/DDBJ whole genome shotgun (WGS) entry which is preliminary data.</text>
</comment>
<dbReference type="Proteomes" id="UP000708208">
    <property type="component" value="Unassembled WGS sequence"/>
</dbReference>